<keyword evidence="5" id="KW-1003">Cell membrane</keyword>
<dbReference type="Pfam" id="PF02699">
    <property type="entry name" value="YajC"/>
    <property type="match status" value="1"/>
</dbReference>
<evidence type="ECO:0000313" key="12">
    <source>
        <dbReference type="EMBL" id="SBV93882.1"/>
    </source>
</evidence>
<dbReference type="InterPro" id="IPR003849">
    <property type="entry name" value="Preprotein_translocase_YajC"/>
</dbReference>
<dbReference type="RefSeq" id="WP_296947046.1">
    <property type="nucleotide sequence ID" value="NZ_LT599021.1"/>
</dbReference>
<keyword evidence="7" id="KW-0653">Protein transport</keyword>
<evidence type="ECO:0000256" key="4">
    <source>
        <dbReference type="ARBA" id="ARBA00022448"/>
    </source>
</evidence>
<dbReference type="PANTHER" id="PTHR33909:SF1">
    <property type="entry name" value="SEC TRANSLOCON ACCESSORY COMPLEX SUBUNIT YAJC"/>
    <property type="match status" value="1"/>
</dbReference>
<evidence type="ECO:0000256" key="3">
    <source>
        <dbReference type="ARBA" id="ARBA00014962"/>
    </source>
</evidence>
<comment type="subcellular location">
    <subcellularLocation>
        <location evidence="1">Cell membrane</location>
        <topology evidence="1">Single-pass membrane protein</topology>
    </subcellularLocation>
</comment>
<evidence type="ECO:0000256" key="8">
    <source>
        <dbReference type="ARBA" id="ARBA00022989"/>
    </source>
</evidence>
<keyword evidence="10 11" id="KW-0472">Membrane</keyword>
<keyword evidence="8 11" id="KW-1133">Transmembrane helix</keyword>
<dbReference type="AlphaFoldDB" id="A0A212J342"/>
<evidence type="ECO:0000256" key="6">
    <source>
        <dbReference type="ARBA" id="ARBA00022692"/>
    </source>
</evidence>
<dbReference type="PANTHER" id="PTHR33909">
    <property type="entry name" value="SEC TRANSLOCON ACCESSORY COMPLEX SUBUNIT YAJC"/>
    <property type="match status" value="1"/>
</dbReference>
<protein>
    <recommendedName>
        <fullName evidence="3">Sec translocon accessory complex subunit YajC</fullName>
    </recommendedName>
</protein>
<evidence type="ECO:0000256" key="9">
    <source>
        <dbReference type="ARBA" id="ARBA00023010"/>
    </source>
</evidence>
<evidence type="ECO:0000256" key="11">
    <source>
        <dbReference type="SAM" id="Phobius"/>
    </source>
</evidence>
<keyword evidence="6 11" id="KW-0812">Transmembrane</keyword>
<dbReference type="GO" id="GO:0015031">
    <property type="term" value="P:protein transport"/>
    <property type="evidence" value="ECO:0007669"/>
    <property type="project" value="UniProtKB-KW"/>
</dbReference>
<sequence>MTLLNVLLQAADGGASPAGGLLGGSTGMIIMMVLLFGIMYFFMIRPQQKKQKALQEARNAIKVGDKVVTAGGVHGKVKEVGDTYFILEIAEEVKIKIEKSSVYVSAEDTKKQ</sequence>
<comment type="similarity">
    <text evidence="2">Belongs to the YajC family.</text>
</comment>
<dbReference type="PRINTS" id="PR01853">
    <property type="entry name" value="YAJCTRNLCASE"/>
</dbReference>
<name>A0A212J342_9BACT</name>
<feature type="transmembrane region" description="Helical" evidence="11">
    <location>
        <begin position="20"/>
        <end position="42"/>
    </location>
</feature>
<reference evidence="12" key="1">
    <citation type="submission" date="2016-04" db="EMBL/GenBank/DDBJ databases">
        <authorList>
            <person name="Evans L.H."/>
            <person name="Alamgir A."/>
            <person name="Owens N."/>
            <person name="Weber N.D."/>
            <person name="Virtaneva K."/>
            <person name="Barbian K."/>
            <person name="Babar A."/>
            <person name="Rosenke K."/>
        </authorList>
    </citation>
    <scope>NUCLEOTIDE SEQUENCE</scope>
    <source>
        <strain evidence="12">86-2</strain>
    </source>
</reference>
<dbReference type="EMBL" id="FLUL01000001">
    <property type="protein sequence ID" value="SBV93882.1"/>
    <property type="molecule type" value="Genomic_DNA"/>
</dbReference>
<evidence type="ECO:0000256" key="5">
    <source>
        <dbReference type="ARBA" id="ARBA00022475"/>
    </source>
</evidence>
<dbReference type="SMART" id="SM01323">
    <property type="entry name" value="YajC"/>
    <property type="match status" value="1"/>
</dbReference>
<keyword evidence="9" id="KW-0811">Translocation</keyword>
<dbReference type="GO" id="GO:0005886">
    <property type="term" value="C:plasma membrane"/>
    <property type="evidence" value="ECO:0007669"/>
    <property type="project" value="UniProtKB-SubCell"/>
</dbReference>
<dbReference type="NCBIfam" id="TIGR00739">
    <property type="entry name" value="yajC"/>
    <property type="match status" value="1"/>
</dbReference>
<evidence type="ECO:0000256" key="2">
    <source>
        <dbReference type="ARBA" id="ARBA00006742"/>
    </source>
</evidence>
<evidence type="ECO:0000256" key="1">
    <source>
        <dbReference type="ARBA" id="ARBA00004162"/>
    </source>
</evidence>
<organism evidence="12">
    <name type="scientific">uncultured Dysgonomonas sp</name>
    <dbReference type="NCBI Taxonomy" id="206096"/>
    <lineage>
        <taxon>Bacteria</taxon>
        <taxon>Pseudomonadati</taxon>
        <taxon>Bacteroidota</taxon>
        <taxon>Bacteroidia</taxon>
        <taxon>Bacteroidales</taxon>
        <taxon>Dysgonomonadaceae</taxon>
        <taxon>Dysgonomonas</taxon>
        <taxon>environmental samples</taxon>
    </lineage>
</organism>
<proteinExistence type="inferred from homology"/>
<evidence type="ECO:0000256" key="7">
    <source>
        <dbReference type="ARBA" id="ARBA00022927"/>
    </source>
</evidence>
<accession>A0A212J342</accession>
<gene>
    <name evidence="12" type="ORF">KL86DYS2_10622</name>
</gene>
<keyword evidence="4" id="KW-0813">Transport</keyword>
<evidence type="ECO:0000256" key="10">
    <source>
        <dbReference type="ARBA" id="ARBA00023136"/>
    </source>
</evidence>